<dbReference type="AlphaFoldDB" id="A0A402B6E9"/>
<protein>
    <submittedName>
        <fullName evidence="2">Uncharacterized protein</fullName>
    </submittedName>
</protein>
<name>A0A402B6E9_9CHLR</name>
<sequence>MSDDVMTEGERLGKQHKLDQLVVTLKVDYRSSDLFYALYLSIVTPCILVLLAIGFIFSMSFQLTTTTYYALVSVIAFLYLSILSVSWLRDYRPLLPPYRKNMHVHIYKEGFVRVTNQRTDVVRWDDMQRVRYKRSTSMGGDDYNSVVKIWRNGGRKLVFNSTLKNVDLLGRLAEREYQSRHVHTPTIATNNIEFL</sequence>
<keyword evidence="1" id="KW-1133">Transmembrane helix</keyword>
<evidence type="ECO:0000256" key="1">
    <source>
        <dbReference type="SAM" id="Phobius"/>
    </source>
</evidence>
<gene>
    <name evidence="2" type="ORF">KDA_24080</name>
</gene>
<dbReference type="Proteomes" id="UP000287171">
    <property type="component" value="Unassembled WGS sequence"/>
</dbReference>
<keyword evidence="3" id="KW-1185">Reference proteome</keyword>
<organism evidence="2 3">
    <name type="scientific">Dictyobacter alpinus</name>
    <dbReference type="NCBI Taxonomy" id="2014873"/>
    <lineage>
        <taxon>Bacteria</taxon>
        <taxon>Bacillati</taxon>
        <taxon>Chloroflexota</taxon>
        <taxon>Ktedonobacteria</taxon>
        <taxon>Ktedonobacterales</taxon>
        <taxon>Dictyobacteraceae</taxon>
        <taxon>Dictyobacter</taxon>
    </lineage>
</organism>
<keyword evidence="1" id="KW-0812">Transmembrane</keyword>
<feature type="transmembrane region" description="Helical" evidence="1">
    <location>
        <begin position="34"/>
        <end position="56"/>
    </location>
</feature>
<evidence type="ECO:0000313" key="3">
    <source>
        <dbReference type="Proteomes" id="UP000287171"/>
    </source>
</evidence>
<feature type="transmembrane region" description="Helical" evidence="1">
    <location>
        <begin position="68"/>
        <end position="88"/>
    </location>
</feature>
<accession>A0A402B6E9</accession>
<dbReference type="EMBL" id="BIFT01000001">
    <property type="protein sequence ID" value="GCE26924.1"/>
    <property type="molecule type" value="Genomic_DNA"/>
</dbReference>
<reference evidence="3" key="1">
    <citation type="submission" date="2018-12" db="EMBL/GenBank/DDBJ databases">
        <title>Tengunoibacter tsumagoiensis gen. nov., sp. nov., Dictyobacter kobayashii sp. nov., D. alpinus sp. nov., and D. joshuensis sp. nov. and description of Dictyobacteraceae fam. nov. within the order Ktedonobacterales isolated from Tengu-no-mugimeshi.</title>
        <authorList>
            <person name="Wang C.M."/>
            <person name="Zheng Y."/>
            <person name="Sakai Y."/>
            <person name="Toyoda A."/>
            <person name="Minakuchi Y."/>
            <person name="Abe K."/>
            <person name="Yokota A."/>
            <person name="Yabe S."/>
        </authorList>
    </citation>
    <scope>NUCLEOTIDE SEQUENCE [LARGE SCALE GENOMIC DNA]</scope>
    <source>
        <strain evidence="3">Uno16</strain>
    </source>
</reference>
<dbReference type="InterPro" id="IPR046492">
    <property type="entry name" value="DUF6585"/>
</dbReference>
<dbReference type="Pfam" id="PF20226">
    <property type="entry name" value="DUF6585"/>
    <property type="match status" value="1"/>
</dbReference>
<dbReference type="OrthoDB" id="9833595at2"/>
<evidence type="ECO:0000313" key="2">
    <source>
        <dbReference type="EMBL" id="GCE26924.1"/>
    </source>
</evidence>
<proteinExistence type="predicted"/>
<dbReference type="RefSeq" id="WP_126627330.1">
    <property type="nucleotide sequence ID" value="NZ_BIFT01000001.1"/>
</dbReference>
<comment type="caution">
    <text evidence="2">The sequence shown here is derived from an EMBL/GenBank/DDBJ whole genome shotgun (WGS) entry which is preliminary data.</text>
</comment>
<keyword evidence="1" id="KW-0472">Membrane</keyword>